<evidence type="ECO:0000313" key="2">
    <source>
        <dbReference type="EMBL" id="KAA0063088.1"/>
    </source>
</evidence>
<gene>
    <name evidence="3" type="ORF">E5676_scaffold680G00270</name>
    <name evidence="2" type="ORF">E6C27_scaffold623G00050</name>
</gene>
<dbReference type="EMBL" id="SSTD01015891">
    <property type="protein sequence ID" value="TYK02044.1"/>
    <property type="molecule type" value="Genomic_DNA"/>
</dbReference>
<evidence type="ECO:0008006" key="6">
    <source>
        <dbReference type="Google" id="ProtNLM"/>
    </source>
</evidence>
<feature type="region of interest" description="Disordered" evidence="1">
    <location>
        <begin position="1"/>
        <end position="99"/>
    </location>
</feature>
<sequence length="361" mass="40856">MKSSKRENQGCQNISSSKNGSSPNAVAPAFWYANGEQEESEVLTPALFPPRFPHSLPSPNFPAPNTSQGNSDRIKKRSTPANNTSKFQTQGLNKINSSTSESNPDLLEACCSCAQLPAFINRISLLQSAQPFIKEKDLDTESQFSASSEDSEGLPIDHETLPHEDINGMDLEIYHLDSIAKDCGIKFWLDPFHSALWCSKVVFSHEDCVSELQSLKDLSKRIALKRFLEKIHLDIVLIQESKKEEFDIVFIKSLWSSKDNGWELFEPFGHSGGILTLWDMSKLKVIETLKGGYSLSINHITVCKKSCWITNVYGPNDHKERRLVWPELLSLSNYCTKAWCISGDSNIRRWAHERFPFRRNT</sequence>
<dbReference type="OrthoDB" id="1750912at2759"/>
<evidence type="ECO:0000256" key="1">
    <source>
        <dbReference type="SAM" id="MobiDB-lite"/>
    </source>
</evidence>
<evidence type="ECO:0000313" key="4">
    <source>
        <dbReference type="Proteomes" id="UP000321393"/>
    </source>
</evidence>
<dbReference type="EMBL" id="SSTE01003587">
    <property type="protein sequence ID" value="KAA0063088.1"/>
    <property type="molecule type" value="Genomic_DNA"/>
</dbReference>
<dbReference type="Proteomes" id="UP000321393">
    <property type="component" value="Unassembled WGS sequence"/>
</dbReference>
<feature type="compositionally biased region" description="Polar residues" evidence="1">
    <location>
        <begin position="79"/>
        <end position="99"/>
    </location>
</feature>
<reference evidence="4 5" key="1">
    <citation type="submission" date="2019-08" db="EMBL/GenBank/DDBJ databases">
        <title>Draft genome sequences of two oriental melons (Cucumis melo L. var makuwa).</title>
        <authorList>
            <person name="Kwon S.-Y."/>
        </authorList>
    </citation>
    <scope>NUCLEOTIDE SEQUENCE [LARGE SCALE GENOMIC DNA]</scope>
    <source>
        <strain evidence="5">cv. Chang Bougi</strain>
        <strain evidence="4">cv. SW 3</strain>
        <tissue evidence="2">Leaf</tissue>
    </source>
</reference>
<protein>
    <recommendedName>
        <fullName evidence="6">Reverse transcriptase</fullName>
    </recommendedName>
</protein>
<feature type="compositionally biased region" description="Polar residues" evidence="1">
    <location>
        <begin position="9"/>
        <end position="24"/>
    </location>
</feature>
<dbReference type="Gene3D" id="3.60.10.10">
    <property type="entry name" value="Endonuclease/exonuclease/phosphatase"/>
    <property type="match status" value="1"/>
</dbReference>
<dbReference type="InterPro" id="IPR036691">
    <property type="entry name" value="Endo/exonu/phosph_ase_sf"/>
</dbReference>
<proteinExistence type="predicted"/>
<dbReference type="AlphaFoldDB" id="A0A5A7V639"/>
<name>A0A5A7V639_CUCMM</name>
<evidence type="ECO:0000313" key="5">
    <source>
        <dbReference type="Proteomes" id="UP000321947"/>
    </source>
</evidence>
<accession>A0A5A7V639</accession>
<organism evidence="2 4">
    <name type="scientific">Cucumis melo var. makuwa</name>
    <name type="common">Oriental melon</name>
    <dbReference type="NCBI Taxonomy" id="1194695"/>
    <lineage>
        <taxon>Eukaryota</taxon>
        <taxon>Viridiplantae</taxon>
        <taxon>Streptophyta</taxon>
        <taxon>Embryophyta</taxon>
        <taxon>Tracheophyta</taxon>
        <taxon>Spermatophyta</taxon>
        <taxon>Magnoliopsida</taxon>
        <taxon>eudicotyledons</taxon>
        <taxon>Gunneridae</taxon>
        <taxon>Pentapetalae</taxon>
        <taxon>rosids</taxon>
        <taxon>fabids</taxon>
        <taxon>Cucurbitales</taxon>
        <taxon>Cucurbitaceae</taxon>
        <taxon>Benincaseae</taxon>
        <taxon>Cucumis</taxon>
    </lineage>
</organism>
<feature type="region of interest" description="Disordered" evidence="1">
    <location>
        <begin position="140"/>
        <end position="159"/>
    </location>
</feature>
<comment type="caution">
    <text evidence="2">The sequence shown here is derived from an EMBL/GenBank/DDBJ whole genome shotgun (WGS) entry which is preliminary data.</text>
</comment>
<dbReference type="Proteomes" id="UP000321947">
    <property type="component" value="Unassembled WGS sequence"/>
</dbReference>
<evidence type="ECO:0000313" key="3">
    <source>
        <dbReference type="EMBL" id="TYK02044.1"/>
    </source>
</evidence>
<dbReference type="SUPFAM" id="SSF56219">
    <property type="entry name" value="DNase I-like"/>
    <property type="match status" value="1"/>
</dbReference>